<feature type="region of interest" description="Disordered" evidence="1">
    <location>
        <begin position="1"/>
        <end position="160"/>
    </location>
</feature>
<dbReference type="STRING" id="329046.A0A1Y2C198"/>
<feature type="compositionally biased region" description="Low complexity" evidence="1">
    <location>
        <begin position="223"/>
        <end position="240"/>
    </location>
</feature>
<dbReference type="PANTHER" id="PTHR33667:SF7">
    <property type="entry name" value="RIKEN CDNA 1810020O05 GENE"/>
    <property type="match status" value="1"/>
</dbReference>
<feature type="region of interest" description="Disordered" evidence="1">
    <location>
        <begin position="206"/>
        <end position="256"/>
    </location>
</feature>
<gene>
    <name evidence="2" type="ORF">BCR33DRAFT_357793</name>
</gene>
<sequence>MKALRAMIAAEQSNRASQIEQSTSMSLSSKDLTGSTKETTSASRPLSRATTASGATTADSEDIPDDHHRHHHQETPHPHHYDHPEKHMRRASEGSMARTRSAQSLANLALLRPKTPPSPHHCESPLATLMHNRPGSNGPIRMPPPPDLSSMRPKKVPRKTTVTLADGTKVERLLRSGSADEIHKIQVTSAKGEMKTLFEKENKSLPQLNSAGAADQDATSQVSKQDSNSNTNTNSNTTNSSKKKKPTKDKPLPKKRFVYETRKVKVGQMRIDMTNFYCNELLVEGILEHPIDGFISLKSSLSLDIPLLSPTQLRTLNPISISLLSIENMPKTPISYTDLDTHCLPTTANFQFYNDKHVHEVCVNSKHARVAAFGTKHVVLAGLLDQKEMQTRILSEDFVVKVYDRIPKRAKHRRTSVPEAPPGLSTNDNNDTDASEEYDWGPYGVAAFNLKDFLNEGLGSRVFVRLCFLVLIESVDPMDTTRTRRFLRVIGWNMGQVW</sequence>
<accession>A0A1Y2C198</accession>
<dbReference type="EMBL" id="MCGO01000034">
    <property type="protein sequence ID" value="ORY40736.1"/>
    <property type="molecule type" value="Genomic_DNA"/>
</dbReference>
<feature type="region of interest" description="Disordered" evidence="1">
    <location>
        <begin position="411"/>
        <end position="433"/>
    </location>
</feature>
<protein>
    <submittedName>
        <fullName evidence="2">Uncharacterized protein</fullName>
    </submittedName>
</protein>
<dbReference type="PANTHER" id="PTHR33667">
    <property type="entry name" value="SI:DKEY-57N24.6"/>
    <property type="match status" value="1"/>
</dbReference>
<evidence type="ECO:0000313" key="2">
    <source>
        <dbReference type="EMBL" id="ORY40736.1"/>
    </source>
</evidence>
<dbReference type="OrthoDB" id="188352at2759"/>
<name>A0A1Y2C198_9FUNG</name>
<proteinExistence type="predicted"/>
<comment type="caution">
    <text evidence="2">The sequence shown here is derived from an EMBL/GenBank/DDBJ whole genome shotgun (WGS) entry which is preliminary data.</text>
</comment>
<evidence type="ECO:0000256" key="1">
    <source>
        <dbReference type="SAM" id="MobiDB-lite"/>
    </source>
</evidence>
<evidence type="ECO:0000313" key="3">
    <source>
        <dbReference type="Proteomes" id="UP000193642"/>
    </source>
</evidence>
<reference evidence="2 3" key="1">
    <citation type="submission" date="2016-07" db="EMBL/GenBank/DDBJ databases">
        <title>Pervasive Adenine N6-methylation of Active Genes in Fungi.</title>
        <authorList>
            <consortium name="DOE Joint Genome Institute"/>
            <person name="Mondo S.J."/>
            <person name="Dannebaum R.O."/>
            <person name="Kuo R.C."/>
            <person name="Labutti K."/>
            <person name="Haridas S."/>
            <person name="Kuo A."/>
            <person name="Salamov A."/>
            <person name="Ahrendt S.R."/>
            <person name="Lipzen A."/>
            <person name="Sullivan W."/>
            <person name="Andreopoulos W.B."/>
            <person name="Clum A."/>
            <person name="Lindquist E."/>
            <person name="Daum C."/>
            <person name="Ramamoorthy G.K."/>
            <person name="Gryganskyi A."/>
            <person name="Culley D."/>
            <person name="Magnuson J.K."/>
            <person name="James T.Y."/>
            <person name="O'Malley M.A."/>
            <person name="Stajich J.E."/>
            <person name="Spatafora J.W."/>
            <person name="Visel A."/>
            <person name="Grigoriev I.V."/>
        </authorList>
    </citation>
    <scope>NUCLEOTIDE SEQUENCE [LARGE SCALE GENOMIC DNA]</scope>
    <source>
        <strain evidence="2 3">JEL800</strain>
    </source>
</reference>
<feature type="compositionally biased region" description="Low complexity" evidence="1">
    <location>
        <begin position="49"/>
        <end position="58"/>
    </location>
</feature>
<dbReference type="Proteomes" id="UP000193642">
    <property type="component" value="Unassembled WGS sequence"/>
</dbReference>
<keyword evidence="3" id="KW-1185">Reference proteome</keyword>
<feature type="compositionally biased region" description="Basic and acidic residues" evidence="1">
    <location>
        <begin position="73"/>
        <end position="85"/>
    </location>
</feature>
<organism evidence="2 3">
    <name type="scientific">Rhizoclosmatium globosum</name>
    <dbReference type="NCBI Taxonomy" id="329046"/>
    <lineage>
        <taxon>Eukaryota</taxon>
        <taxon>Fungi</taxon>
        <taxon>Fungi incertae sedis</taxon>
        <taxon>Chytridiomycota</taxon>
        <taxon>Chytridiomycota incertae sedis</taxon>
        <taxon>Chytridiomycetes</taxon>
        <taxon>Chytridiales</taxon>
        <taxon>Chytriomycetaceae</taxon>
        <taxon>Rhizoclosmatium</taxon>
    </lineage>
</organism>
<feature type="compositionally biased region" description="Polar residues" evidence="1">
    <location>
        <begin position="11"/>
        <end position="44"/>
    </location>
</feature>
<dbReference type="AlphaFoldDB" id="A0A1Y2C198"/>